<dbReference type="STRING" id="1236970.JCM9140_4786"/>
<evidence type="ECO:0000259" key="13">
    <source>
        <dbReference type="PROSITE" id="PS50111"/>
    </source>
</evidence>
<evidence type="ECO:0000256" key="8">
    <source>
        <dbReference type="ARBA" id="ARBA00023224"/>
    </source>
</evidence>
<evidence type="ECO:0000256" key="3">
    <source>
        <dbReference type="ARBA" id="ARBA00022481"/>
    </source>
</evidence>
<dbReference type="InterPro" id="IPR024478">
    <property type="entry name" value="HlyB_4HB_MCP"/>
</dbReference>
<dbReference type="SUPFAM" id="SSF58104">
    <property type="entry name" value="Methyl-accepting chemotaxis protein (MCP) signaling domain"/>
    <property type="match status" value="1"/>
</dbReference>
<dbReference type="PROSITE" id="PS50885">
    <property type="entry name" value="HAMP"/>
    <property type="match status" value="1"/>
</dbReference>
<dbReference type="Pfam" id="PF00672">
    <property type="entry name" value="HAMP"/>
    <property type="match status" value="1"/>
</dbReference>
<dbReference type="FunFam" id="1.10.287.950:FF:000003">
    <property type="entry name" value="Methyl-accepting chemotaxis protein"/>
    <property type="match status" value="1"/>
</dbReference>
<evidence type="ECO:0000313" key="15">
    <source>
        <dbReference type="EMBL" id="GAE28541.1"/>
    </source>
</evidence>
<keyword evidence="4" id="KW-0145">Chemotaxis</keyword>
<dbReference type="Gene3D" id="1.10.287.950">
    <property type="entry name" value="Methyl-accepting chemotaxis protein"/>
    <property type="match status" value="1"/>
</dbReference>
<keyword evidence="16" id="KW-1185">Reference proteome</keyword>
<gene>
    <name evidence="15" type="ORF">JCM9140_4786</name>
</gene>
<comment type="similarity">
    <text evidence="9">Belongs to the methyl-accepting chemotaxis (MCP) protein family.</text>
</comment>
<dbReference type="EMBL" id="BAUT01000121">
    <property type="protein sequence ID" value="GAE28541.1"/>
    <property type="molecule type" value="Genomic_DNA"/>
</dbReference>
<accession>W4Q909</accession>
<comment type="function">
    <text evidence="10">Chemotactic-signal transducers respond to changes in the concentration of attractants and repellents in the environment, transduce a signal from the outside to the inside of the cell, and facilitate sensory adaptation through the variation of the level of methylation.</text>
</comment>
<evidence type="ECO:0000256" key="10">
    <source>
        <dbReference type="ARBA" id="ARBA00058128"/>
    </source>
</evidence>
<dbReference type="CDD" id="cd06225">
    <property type="entry name" value="HAMP"/>
    <property type="match status" value="1"/>
</dbReference>
<protein>
    <submittedName>
        <fullName evidence="15">Methyl-accepting chemotaxis protein</fullName>
    </submittedName>
</protein>
<evidence type="ECO:0000256" key="5">
    <source>
        <dbReference type="ARBA" id="ARBA00022692"/>
    </source>
</evidence>
<dbReference type="GO" id="GO:0006935">
    <property type="term" value="P:chemotaxis"/>
    <property type="evidence" value="ECO:0007669"/>
    <property type="project" value="UniProtKB-KW"/>
</dbReference>
<dbReference type="PROSITE" id="PS50111">
    <property type="entry name" value="CHEMOTAXIS_TRANSDUC_2"/>
    <property type="match status" value="1"/>
</dbReference>
<keyword evidence="7 12" id="KW-0472">Membrane</keyword>
<keyword evidence="6 12" id="KW-1133">Transmembrane helix</keyword>
<evidence type="ECO:0000256" key="12">
    <source>
        <dbReference type="SAM" id="Phobius"/>
    </source>
</evidence>
<sequence>MNFTIKQKLIGSFLIVSIIFGLASFLSYQNMKKTNESYDYLIETVSEIRSVAQSIQTNNALQVGYYRAYMLYGDQSYKDLLNETNARIDSFIEQGKQLSTLQETIDRLDAIAVANNAFKVASNEIMNDSVANKEEAIADGLREIVPISTSLTEETQSLHHWLKEDILEPRTEQTKSSSAAGLAEVLVLSILATLIAIGSGIVISILISRPIVRLGGIAKQVAEGDLNVKTLKLKSKDEIFFLNQSFEQMTNNLREMIGGIANSSEHVAASAEELNASAEQSSKATEAVASSIQEVAGGAEVTTTKLESNTKALGAIRQWITQISNSSSAVSELSRQTTTEAEEGDRFVEENLKQMRFIHDSVGRSNQVIGSLSERSQEIGKILDVISGIADQTNLLALNAAIEAARAGEHGKGFAVVADEVRKLAEQSQESTKTIAELIRVIQNDTEESVQIMGEVMANAEKGVKVSEQTSNKFTQILTSTKNITPQIEDVTATVQQISANIDEVSVSAKEISELAKANSSSSEEVAASTEEQLASMEEISSSAEALASMAEELKTIVNRFKY</sequence>
<reference evidence="15" key="1">
    <citation type="journal article" date="2014" name="Genome Announc.">
        <title>Draft Genome Sequences of Three Alkaliphilic Bacillus Strains, Bacillus wakoensis JCM 9140T, Bacillus akibai JCM 9157T, and Bacillus hemicellulosilyticus JCM 9152T.</title>
        <authorList>
            <person name="Yuki M."/>
            <person name="Oshima K."/>
            <person name="Suda W."/>
            <person name="Oshida Y."/>
            <person name="Kitamura K."/>
            <person name="Iida T."/>
            <person name="Hattori M."/>
            <person name="Ohkuma M."/>
        </authorList>
    </citation>
    <scope>NUCLEOTIDE SEQUENCE [LARGE SCALE GENOMIC DNA]</scope>
    <source>
        <strain evidence="15">JCM 9140</strain>
    </source>
</reference>
<name>W4Q909_9BACI</name>
<evidence type="ECO:0000256" key="6">
    <source>
        <dbReference type="ARBA" id="ARBA00022989"/>
    </source>
</evidence>
<keyword evidence="8 11" id="KW-0807">Transducer</keyword>
<evidence type="ECO:0000256" key="4">
    <source>
        <dbReference type="ARBA" id="ARBA00022500"/>
    </source>
</evidence>
<dbReference type="GO" id="GO:0005886">
    <property type="term" value="C:plasma membrane"/>
    <property type="evidence" value="ECO:0007669"/>
    <property type="project" value="UniProtKB-SubCell"/>
</dbReference>
<keyword evidence="3" id="KW-0488">Methylation</keyword>
<dbReference type="SMART" id="SM00304">
    <property type="entry name" value="HAMP"/>
    <property type="match status" value="1"/>
</dbReference>
<keyword evidence="2" id="KW-1003">Cell membrane</keyword>
<evidence type="ECO:0000256" key="11">
    <source>
        <dbReference type="PROSITE-ProRule" id="PRU00284"/>
    </source>
</evidence>
<dbReference type="OrthoDB" id="107771at2"/>
<feature type="domain" description="HAMP" evidence="14">
    <location>
        <begin position="205"/>
        <end position="258"/>
    </location>
</feature>
<dbReference type="AlphaFoldDB" id="W4Q909"/>
<dbReference type="CDD" id="cd11386">
    <property type="entry name" value="MCP_signal"/>
    <property type="match status" value="1"/>
</dbReference>
<dbReference type="Pfam" id="PF00015">
    <property type="entry name" value="MCPsignal"/>
    <property type="match status" value="1"/>
</dbReference>
<evidence type="ECO:0000256" key="7">
    <source>
        <dbReference type="ARBA" id="ARBA00023136"/>
    </source>
</evidence>
<dbReference type="InterPro" id="IPR003660">
    <property type="entry name" value="HAMP_dom"/>
</dbReference>
<keyword evidence="5 12" id="KW-0812">Transmembrane</keyword>
<dbReference type="Pfam" id="PF12729">
    <property type="entry name" value="4HB_MCP_1"/>
    <property type="match status" value="1"/>
</dbReference>
<feature type="transmembrane region" description="Helical" evidence="12">
    <location>
        <begin position="185"/>
        <end position="207"/>
    </location>
</feature>
<dbReference type="PANTHER" id="PTHR32089">
    <property type="entry name" value="METHYL-ACCEPTING CHEMOTAXIS PROTEIN MCPB"/>
    <property type="match status" value="1"/>
</dbReference>
<evidence type="ECO:0000313" key="16">
    <source>
        <dbReference type="Proteomes" id="UP000018890"/>
    </source>
</evidence>
<feature type="domain" description="Methyl-accepting transducer" evidence="13">
    <location>
        <begin position="277"/>
        <end position="513"/>
    </location>
</feature>
<organism evidence="15 16">
    <name type="scientific">Halalkalibacter wakoensis JCM 9140</name>
    <dbReference type="NCBI Taxonomy" id="1236970"/>
    <lineage>
        <taxon>Bacteria</taxon>
        <taxon>Bacillati</taxon>
        <taxon>Bacillota</taxon>
        <taxon>Bacilli</taxon>
        <taxon>Bacillales</taxon>
        <taxon>Bacillaceae</taxon>
        <taxon>Halalkalibacter</taxon>
    </lineage>
</organism>
<dbReference type="InterPro" id="IPR004089">
    <property type="entry name" value="MCPsignal_dom"/>
</dbReference>
<dbReference type="GO" id="GO:0007165">
    <property type="term" value="P:signal transduction"/>
    <property type="evidence" value="ECO:0007669"/>
    <property type="project" value="UniProtKB-KW"/>
</dbReference>
<dbReference type="PANTHER" id="PTHR32089:SF112">
    <property type="entry name" value="LYSOZYME-LIKE PROTEIN-RELATED"/>
    <property type="match status" value="1"/>
</dbReference>
<dbReference type="RefSeq" id="WP_034751481.1">
    <property type="nucleotide sequence ID" value="NZ_BAUT01000121.1"/>
</dbReference>
<dbReference type="SMART" id="SM00283">
    <property type="entry name" value="MA"/>
    <property type="match status" value="1"/>
</dbReference>
<evidence type="ECO:0000259" key="14">
    <source>
        <dbReference type="PROSITE" id="PS50885"/>
    </source>
</evidence>
<comment type="subcellular location">
    <subcellularLocation>
        <location evidence="1">Cell membrane</location>
        <topology evidence="1">Multi-pass membrane protein</topology>
    </subcellularLocation>
</comment>
<dbReference type="Proteomes" id="UP000018890">
    <property type="component" value="Unassembled WGS sequence"/>
</dbReference>
<evidence type="ECO:0000256" key="1">
    <source>
        <dbReference type="ARBA" id="ARBA00004651"/>
    </source>
</evidence>
<proteinExistence type="inferred from homology"/>
<feature type="transmembrane region" description="Helical" evidence="12">
    <location>
        <begin position="9"/>
        <end position="28"/>
    </location>
</feature>
<evidence type="ECO:0000256" key="2">
    <source>
        <dbReference type="ARBA" id="ARBA00022475"/>
    </source>
</evidence>
<evidence type="ECO:0000256" key="9">
    <source>
        <dbReference type="ARBA" id="ARBA00029447"/>
    </source>
</evidence>
<comment type="caution">
    <text evidence="15">The sequence shown here is derived from an EMBL/GenBank/DDBJ whole genome shotgun (WGS) entry which is preliminary data.</text>
</comment>